<dbReference type="AlphaFoldDB" id="X1CE91"/>
<proteinExistence type="predicted"/>
<feature type="non-terminal residue" evidence="1">
    <location>
        <position position="1"/>
    </location>
</feature>
<organism evidence="1">
    <name type="scientific">marine sediment metagenome</name>
    <dbReference type="NCBI Taxonomy" id="412755"/>
    <lineage>
        <taxon>unclassified sequences</taxon>
        <taxon>metagenomes</taxon>
        <taxon>ecological metagenomes</taxon>
    </lineage>
</organism>
<gene>
    <name evidence="1" type="ORF">S01H4_44427</name>
</gene>
<comment type="caution">
    <text evidence="1">The sequence shown here is derived from an EMBL/GenBank/DDBJ whole genome shotgun (WGS) entry which is preliminary data.</text>
</comment>
<name>X1CE91_9ZZZZ</name>
<sequence length="61" mass="7347">RPKMFNPSTSRVTRWLIILCQLQPPEIPLLNHREAPWGNYQALFSLWSVYHWTNMGMTTWM</sequence>
<accession>X1CE91</accession>
<protein>
    <submittedName>
        <fullName evidence="1">Uncharacterized protein</fullName>
    </submittedName>
</protein>
<reference evidence="1" key="1">
    <citation type="journal article" date="2014" name="Front. Microbiol.">
        <title>High frequency of phylogenetically diverse reductive dehalogenase-homologous genes in deep subseafloor sedimentary metagenomes.</title>
        <authorList>
            <person name="Kawai M."/>
            <person name="Futagami T."/>
            <person name="Toyoda A."/>
            <person name="Takaki Y."/>
            <person name="Nishi S."/>
            <person name="Hori S."/>
            <person name="Arai W."/>
            <person name="Tsubouchi T."/>
            <person name="Morono Y."/>
            <person name="Uchiyama I."/>
            <person name="Ito T."/>
            <person name="Fujiyama A."/>
            <person name="Inagaki F."/>
            <person name="Takami H."/>
        </authorList>
    </citation>
    <scope>NUCLEOTIDE SEQUENCE</scope>
    <source>
        <strain evidence="1">Expedition CK06-06</strain>
    </source>
</reference>
<evidence type="ECO:0000313" key="1">
    <source>
        <dbReference type="EMBL" id="GAG91437.1"/>
    </source>
</evidence>
<dbReference type="EMBL" id="BART01024634">
    <property type="protein sequence ID" value="GAG91437.1"/>
    <property type="molecule type" value="Genomic_DNA"/>
</dbReference>